<dbReference type="Proteomes" id="UP000645610">
    <property type="component" value="Unassembled WGS sequence"/>
</dbReference>
<gene>
    <name evidence="2" type="ORF">I2I01_06035</name>
</gene>
<evidence type="ECO:0000259" key="1">
    <source>
        <dbReference type="PROSITE" id="PS51186"/>
    </source>
</evidence>
<accession>A0A931BJ65</accession>
<dbReference type="GO" id="GO:0016747">
    <property type="term" value="F:acyltransferase activity, transferring groups other than amino-acyl groups"/>
    <property type="evidence" value="ECO:0007669"/>
    <property type="project" value="InterPro"/>
</dbReference>
<proteinExistence type="predicted"/>
<dbReference type="SUPFAM" id="SSF55729">
    <property type="entry name" value="Acyl-CoA N-acyltransferases (Nat)"/>
    <property type="match status" value="1"/>
</dbReference>
<evidence type="ECO:0000313" key="3">
    <source>
        <dbReference type="Proteomes" id="UP000645610"/>
    </source>
</evidence>
<dbReference type="InterPro" id="IPR000182">
    <property type="entry name" value="GNAT_dom"/>
</dbReference>
<feature type="domain" description="N-acetyltransferase" evidence="1">
    <location>
        <begin position="1"/>
        <end position="173"/>
    </location>
</feature>
<organism evidence="2 3">
    <name type="scientific">Hymenobacter properus</name>
    <dbReference type="NCBI Taxonomy" id="2791026"/>
    <lineage>
        <taxon>Bacteria</taxon>
        <taxon>Pseudomonadati</taxon>
        <taxon>Bacteroidota</taxon>
        <taxon>Cytophagia</taxon>
        <taxon>Cytophagales</taxon>
        <taxon>Hymenobacteraceae</taxon>
        <taxon>Hymenobacter</taxon>
    </lineage>
</organism>
<name>A0A931BJ65_9BACT</name>
<dbReference type="InterPro" id="IPR016181">
    <property type="entry name" value="Acyl_CoA_acyltransferase"/>
</dbReference>
<dbReference type="Gene3D" id="3.40.630.30">
    <property type="match status" value="1"/>
</dbReference>
<protein>
    <recommendedName>
        <fullName evidence="1">N-acetyltransferase domain-containing protein</fullName>
    </recommendedName>
</protein>
<dbReference type="AlphaFoldDB" id="A0A931BJ65"/>
<keyword evidence="3" id="KW-1185">Reference proteome</keyword>
<dbReference type="PROSITE" id="PS51186">
    <property type="entry name" value="GNAT"/>
    <property type="match status" value="1"/>
</dbReference>
<comment type="caution">
    <text evidence="2">The sequence shown here is derived from an EMBL/GenBank/DDBJ whole genome shotgun (WGS) entry which is preliminary data.</text>
</comment>
<sequence length="173" mass="19672">MEAKLLTEKSRLQEIYDLRVAAYEESPYAKFINREKYPHGYFDELDPLDSTYHWIVEDEQNNIIGAVRAAVLTDLAALEEDVAHLDLPQNVPFAYCGRTAVHPKARGGRVMLQLDHAIRNFIADNSSIKFALCFVIPERANAVVRLGFHSIGFVQYDWGNGEETALETFLLNK</sequence>
<evidence type="ECO:0000313" key="2">
    <source>
        <dbReference type="EMBL" id="MBF9141183.1"/>
    </source>
</evidence>
<dbReference type="EMBL" id="JADQDP010000001">
    <property type="protein sequence ID" value="MBF9141183.1"/>
    <property type="molecule type" value="Genomic_DNA"/>
</dbReference>
<reference evidence="2 3" key="1">
    <citation type="submission" date="2020-11" db="EMBL/GenBank/DDBJ databases">
        <authorList>
            <person name="Kim M.K."/>
        </authorList>
    </citation>
    <scope>NUCLEOTIDE SEQUENCE [LARGE SCALE GENOMIC DNA]</scope>
    <source>
        <strain evidence="2 3">BT439</strain>
    </source>
</reference>
<dbReference type="RefSeq" id="WP_196285498.1">
    <property type="nucleotide sequence ID" value="NZ_JADQDP010000001.1"/>
</dbReference>